<protein>
    <submittedName>
        <fullName evidence="2">Uncharacterized protein</fullName>
    </submittedName>
</protein>
<keyword evidence="3" id="KW-1185">Reference proteome</keyword>
<keyword evidence="1" id="KW-1133">Transmembrane helix</keyword>
<comment type="caution">
    <text evidence="2">The sequence shown here is derived from an EMBL/GenBank/DDBJ whole genome shotgun (WGS) entry which is preliminary data.</text>
</comment>
<sequence length="139" mass="15096">MDLIALSSLNTPTNVDDTIRGLSWVNVLILVLNLIARLLVPLTPGRAWILISITWQINTDPVCDVHHCQSDLIFLKGNTTAFSSALIANAPVRKISTSCPVSGRLDSTLFNFICHARSSCPTLQNDILASFDTTIAAYA</sequence>
<evidence type="ECO:0000313" key="2">
    <source>
        <dbReference type="EMBL" id="PPQ81575.1"/>
    </source>
</evidence>
<gene>
    <name evidence="2" type="ORF">CVT25_013418</name>
</gene>
<evidence type="ECO:0000313" key="3">
    <source>
        <dbReference type="Proteomes" id="UP000283269"/>
    </source>
</evidence>
<keyword evidence="1" id="KW-0812">Transmembrane</keyword>
<organism evidence="2 3">
    <name type="scientific">Psilocybe cyanescens</name>
    <dbReference type="NCBI Taxonomy" id="93625"/>
    <lineage>
        <taxon>Eukaryota</taxon>
        <taxon>Fungi</taxon>
        <taxon>Dikarya</taxon>
        <taxon>Basidiomycota</taxon>
        <taxon>Agaricomycotina</taxon>
        <taxon>Agaricomycetes</taxon>
        <taxon>Agaricomycetidae</taxon>
        <taxon>Agaricales</taxon>
        <taxon>Agaricineae</taxon>
        <taxon>Strophariaceae</taxon>
        <taxon>Psilocybe</taxon>
    </lineage>
</organism>
<evidence type="ECO:0000256" key="1">
    <source>
        <dbReference type="SAM" id="Phobius"/>
    </source>
</evidence>
<dbReference type="AlphaFoldDB" id="A0A409WSS3"/>
<name>A0A409WSS3_PSICY</name>
<dbReference type="InParanoid" id="A0A409WSS3"/>
<keyword evidence="1" id="KW-0472">Membrane</keyword>
<dbReference type="EMBL" id="NHYD01003237">
    <property type="protein sequence ID" value="PPQ81575.1"/>
    <property type="molecule type" value="Genomic_DNA"/>
</dbReference>
<accession>A0A409WSS3</accession>
<reference evidence="2 3" key="1">
    <citation type="journal article" date="2018" name="Evol. Lett.">
        <title>Horizontal gene cluster transfer increased hallucinogenic mushroom diversity.</title>
        <authorList>
            <person name="Reynolds H.T."/>
            <person name="Vijayakumar V."/>
            <person name="Gluck-Thaler E."/>
            <person name="Korotkin H.B."/>
            <person name="Matheny P.B."/>
            <person name="Slot J.C."/>
        </authorList>
    </citation>
    <scope>NUCLEOTIDE SEQUENCE [LARGE SCALE GENOMIC DNA]</scope>
    <source>
        <strain evidence="2 3">2631</strain>
    </source>
</reference>
<proteinExistence type="predicted"/>
<feature type="transmembrane region" description="Helical" evidence="1">
    <location>
        <begin position="22"/>
        <end position="40"/>
    </location>
</feature>
<dbReference type="Proteomes" id="UP000283269">
    <property type="component" value="Unassembled WGS sequence"/>
</dbReference>